<evidence type="ECO:0000313" key="7">
    <source>
        <dbReference type="WBParaSite" id="nRc.2.0.1.t00774-RA"/>
    </source>
</evidence>
<dbReference type="InterPro" id="IPR001683">
    <property type="entry name" value="PX_dom"/>
</dbReference>
<dbReference type="AlphaFoldDB" id="A0A915HH63"/>
<keyword evidence="3" id="KW-0653">Protein transport</keyword>
<dbReference type="Gene3D" id="2.30.29.30">
    <property type="entry name" value="Pleckstrin-homology domain (PH domain)/Phosphotyrosine-binding domain (PTB)"/>
    <property type="match status" value="1"/>
</dbReference>
<keyword evidence="6" id="KW-1185">Reference proteome</keyword>
<feature type="domain" description="PX" evidence="5">
    <location>
        <begin position="1"/>
        <end position="110"/>
    </location>
</feature>
<sequence length="499" mass="57630">MIHITIPETVKIYDNNGNVHDGFKVHINGILHCTLRYSALLNLHDDLRKLFEWVEVIGFPPKKIKFLMTDKELDERRELLEFYLRTICQNPQTSAHSIVTNFFRESQKDCFLSQNSEDIDIHVAIYLLDGSKTLIHCSPGEPTSMILQRLCEKLKIGSQFMKYFGLFIAGKSDINPYKSKQPISLFLFDNFDIGYRLVVRWLQDFECPLISLLTLNQLSPKKSLKIILRKWYYWNVEIDKELLNDDNALRLIYIQACCELESWKKLQNINVEASNSKWSTPNVDFFNKCKELQDANLKKDLVKACQVQPHYGLLYFENCFSDYPRSKTEVRLAFGNKHLQILYKVPETDSFVETAFRVNRIRCWKLLSKDDDGVPRLSIEYLVARDHLEWINFYSEQSVLLSLCLQSMVNEIVQSRNTTEVPKRFSRDSPISSPSSQNSNGTANSKSVASSTNCSSTTSSYESFSNMPSPTPVVRLSKTKKLSSSFDNEAFNAITDQDL</sequence>
<dbReference type="PANTHER" id="PTHR12431:SF14">
    <property type="entry name" value="LD15323P"/>
    <property type="match status" value="1"/>
</dbReference>
<dbReference type="SUPFAM" id="SSF64268">
    <property type="entry name" value="PX domain"/>
    <property type="match status" value="1"/>
</dbReference>
<comment type="similarity">
    <text evidence="1">Belongs to the sorting nexin family.</text>
</comment>
<evidence type="ECO:0000256" key="4">
    <source>
        <dbReference type="SAM" id="MobiDB-lite"/>
    </source>
</evidence>
<evidence type="ECO:0000259" key="5">
    <source>
        <dbReference type="PROSITE" id="PS50195"/>
    </source>
</evidence>
<organism evidence="6 7">
    <name type="scientific">Romanomermis culicivorax</name>
    <name type="common">Nematode worm</name>
    <dbReference type="NCBI Taxonomy" id="13658"/>
    <lineage>
        <taxon>Eukaryota</taxon>
        <taxon>Metazoa</taxon>
        <taxon>Ecdysozoa</taxon>
        <taxon>Nematoda</taxon>
        <taxon>Enoplea</taxon>
        <taxon>Dorylaimia</taxon>
        <taxon>Mermithida</taxon>
        <taxon>Mermithoidea</taxon>
        <taxon>Mermithidae</taxon>
        <taxon>Romanomermis</taxon>
    </lineage>
</organism>
<dbReference type="InterPro" id="IPR048763">
    <property type="entry name" value="SNX17-31_FERM_F1"/>
</dbReference>
<proteinExistence type="inferred from homology"/>
<dbReference type="GO" id="GO:0035091">
    <property type="term" value="F:phosphatidylinositol binding"/>
    <property type="evidence" value="ECO:0007669"/>
    <property type="project" value="InterPro"/>
</dbReference>
<dbReference type="Proteomes" id="UP000887565">
    <property type="component" value="Unplaced"/>
</dbReference>
<evidence type="ECO:0000256" key="2">
    <source>
        <dbReference type="ARBA" id="ARBA00022448"/>
    </source>
</evidence>
<evidence type="ECO:0000313" key="6">
    <source>
        <dbReference type="Proteomes" id="UP000887565"/>
    </source>
</evidence>
<dbReference type="SMART" id="SM00312">
    <property type="entry name" value="PX"/>
    <property type="match status" value="1"/>
</dbReference>
<reference evidence="7" key="1">
    <citation type="submission" date="2022-11" db="UniProtKB">
        <authorList>
            <consortium name="WormBaseParasite"/>
        </authorList>
    </citation>
    <scope>IDENTIFICATION</scope>
</reference>
<protein>
    <submittedName>
        <fullName evidence="7">PX domain-containing protein</fullName>
    </submittedName>
</protein>
<name>A0A915HH63_ROMCU</name>
<dbReference type="InterPro" id="IPR011993">
    <property type="entry name" value="PH-like_dom_sf"/>
</dbReference>
<feature type="region of interest" description="Disordered" evidence="4">
    <location>
        <begin position="419"/>
        <end position="476"/>
    </location>
</feature>
<dbReference type="WBParaSite" id="nRc.2.0.1.t00774-RA">
    <property type="protein sequence ID" value="nRc.2.0.1.t00774-RA"/>
    <property type="gene ID" value="nRc.2.0.1.g00774"/>
</dbReference>
<dbReference type="GO" id="GO:0005769">
    <property type="term" value="C:early endosome"/>
    <property type="evidence" value="ECO:0007669"/>
    <property type="project" value="TreeGrafter"/>
</dbReference>
<dbReference type="Pfam" id="PF21273">
    <property type="entry name" value="SNX17-27-31_F1_FERM"/>
    <property type="match status" value="2"/>
</dbReference>
<feature type="compositionally biased region" description="Low complexity" evidence="4">
    <location>
        <begin position="428"/>
        <end position="466"/>
    </location>
</feature>
<dbReference type="GO" id="GO:0006886">
    <property type="term" value="P:intracellular protein transport"/>
    <property type="evidence" value="ECO:0007669"/>
    <property type="project" value="TreeGrafter"/>
</dbReference>
<evidence type="ECO:0000256" key="1">
    <source>
        <dbReference type="ARBA" id="ARBA00010883"/>
    </source>
</evidence>
<keyword evidence="2" id="KW-0813">Transport</keyword>
<dbReference type="Gene3D" id="3.30.1520.10">
    <property type="entry name" value="Phox-like domain"/>
    <property type="match status" value="1"/>
</dbReference>
<evidence type="ECO:0000256" key="3">
    <source>
        <dbReference type="ARBA" id="ARBA00022927"/>
    </source>
</evidence>
<dbReference type="PROSITE" id="PS50195">
    <property type="entry name" value="PX"/>
    <property type="match status" value="1"/>
</dbReference>
<dbReference type="GO" id="GO:0032456">
    <property type="term" value="P:endocytic recycling"/>
    <property type="evidence" value="ECO:0007669"/>
    <property type="project" value="TreeGrafter"/>
</dbReference>
<dbReference type="OMA" id="RRHCVGV"/>
<dbReference type="Pfam" id="PF18116">
    <property type="entry name" value="SNX17_FERM_C"/>
    <property type="match status" value="1"/>
</dbReference>
<accession>A0A915HH63</accession>
<dbReference type="InterPro" id="IPR036871">
    <property type="entry name" value="PX_dom_sf"/>
</dbReference>
<dbReference type="PANTHER" id="PTHR12431">
    <property type="entry name" value="SORTING NEXIN 17 AND 27"/>
    <property type="match status" value="1"/>
</dbReference>
<dbReference type="Pfam" id="PF00787">
    <property type="entry name" value="PX"/>
    <property type="match status" value="1"/>
</dbReference>
<dbReference type="InterPro" id="IPR040842">
    <property type="entry name" value="SNX17/31_FERM"/>
</dbReference>
<dbReference type="Gene3D" id="3.10.20.90">
    <property type="entry name" value="Phosphatidylinositol 3-kinase Catalytic Subunit, Chain A, domain 1"/>
    <property type="match status" value="1"/>
</dbReference>